<evidence type="ECO:0000313" key="5">
    <source>
        <dbReference type="Proteomes" id="UP000306825"/>
    </source>
</evidence>
<dbReference type="InterPro" id="IPR002696">
    <property type="entry name" value="Membr_insert_effic_factor_YidD"/>
</dbReference>
<dbReference type="Proteomes" id="UP000306825">
    <property type="component" value="Chromosome"/>
</dbReference>
<dbReference type="HAMAP" id="MF_00386">
    <property type="entry name" value="UPF0161_YidD"/>
    <property type="match status" value="1"/>
</dbReference>
<comment type="subcellular location">
    <subcellularLocation>
        <location evidence="1">Cell membrane</location>
        <topology evidence="1">Peripheral membrane protein</topology>
        <orientation evidence="1">Cytoplasmic side</orientation>
    </subcellularLocation>
</comment>
<dbReference type="RefSeq" id="WP_007472990.1">
    <property type="nucleotide sequence ID" value="NZ_ABCJ01000001.1"/>
</dbReference>
<dbReference type="SMART" id="SM01234">
    <property type="entry name" value="Haemolytic"/>
    <property type="match status" value="1"/>
</dbReference>
<evidence type="ECO:0000256" key="1">
    <source>
        <dbReference type="HAMAP-Rule" id="MF_00386"/>
    </source>
</evidence>
<evidence type="ECO:0000313" key="3">
    <source>
        <dbReference type="EMBL" id="QCT94886.1"/>
    </source>
</evidence>
<evidence type="ECO:0000313" key="4">
    <source>
        <dbReference type="Proteomes" id="UP000003288"/>
    </source>
</evidence>
<sequence length="108" mass="13083">MILKKILIKLIKFYKYFSPLFGNKCRYYPTCSTYSLWLIENDNILKAIFKSFFRILRCNQLFKGGIEYPKIKKQIKNIKYIKKGVKYWLIPTNKKNYYYVIKANNDGK</sequence>
<reference evidence="3 5" key="2">
    <citation type="submission" date="2019-05" db="EMBL/GenBank/DDBJ databases">
        <title>A comparative analysis of the Nautiliaceae.</title>
        <authorList>
            <person name="Grosche A."/>
            <person name="Smedile F."/>
            <person name="Vetriani C."/>
        </authorList>
    </citation>
    <scope>NUCLEOTIDE SEQUENCE [LARGE SCALE GENOMIC DNA]</scope>
    <source>
        <strain evidence="3 5">TB-2</strain>
    </source>
</reference>
<evidence type="ECO:0000313" key="2">
    <source>
        <dbReference type="EMBL" id="EDM24240.1"/>
    </source>
</evidence>
<keyword evidence="1" id="KW-1003">Cell membrane</keyword>
<proteinExistence type="inferred from homology"/>
<keyword evidence="1" id="KW-0472">Membrane</keyword>
<dbReference type="EMBL" id="ABCJ01000001">
    <property type="protein sequence ID" value="EDM24240.1"/>
    <property type="molecule type" value="Genomic_DNA"/>
</dbReference>
<dbReference type="Pfam" id="PF01809">
    <property type="entry name" value="YidD"/>
    <property type="match status" value="1"/>
</dbReference>
<dbReference type="AlphaFoldDB" id="A0AAI9AIN5"/>
<dbReference type="Proteomes" id="UP000003288">
    <property type="component" value="Unassembled WGS sequence"/>
</dbReference>
<reference evidence="2 4" key="1">
    <citation type="journal article" date="2011" name="Stand. Genomic Sci.">
        <title>Draft genome sequence of Caminibacter mediatlanticus strain TB-2, an epsilonproteobacterium isolated from a deep-sea hydrothermal vent.</title>
        <authorList>
            <person name="Giovannelli D."/>
            <person name="Ferriera S."/>
            <person name="Johnson J."/>
            <person name="Kravitz S."/>
            <person name="Perez-Rodriguez I."/>
            <person name="Ricci J."/>
            <person name="O'Brien C."/>
            <person name="Voordeckers J.W."/>
            <person name="Bini E."/>
            <person name="Vetriani C."/>
        </authorList>
    </citation>
    <scope>NUCLEOTIDE SEQUENCE [LARGE SCALE GENOMIC DNA]</scope>
    <source>
        <strain evidence="2 4">TB-2</strain>
    </source>
</reference>
<comment type="function">
    <text evidence="1">Could be involved in insertion of integral membrane proteins into the membrane.</text>
</comment>
<protein>
    <recommendedName>
        <fullName evidence="1">Putative membrane protein insertion efficiency factor</fullName>
    </recommendedName>
</protein>
<accession>A0AAI9AIN5</accession>
<organism evidence="2 4">
    <name type="scientific">Caminibacter mediatlanticus TB-2</name>
    <dbReference type="NCBI Taxonomy" id="391592"/>
    <lineage>
        <taxon>Bacteria</taxon>
        <taxon>Pseudomonadati</taxon>
        <taxon>Campylobacterota</taxon>
        <taxon>Epsilonproteobacteria</taxon>
        <taxon>Nautiliales</taxon>
        <taxon>Nautiliaceae</taxon>
        <taxon>Caminibacter</taxon>
    </lineage>
</organism>
<name>A0AAI9AIN5_9BACT</name>
<dbReference type="NCBIfam" id="TIGR00278">
    <property type="entry name" value="membrane protein insertion efficiency factor YidD"/>
    <property type="match status" value="1"/>
</dbReference>
<dbReference type="EMBL" id="CP040463">
    <property type="protein sequence ID" value="QCT94886.1"/>
    <property type="molecule type" value="Genomic_DNA"/>
</dbReference>
<gene>
    <name evidence="3" type="primary">yidD</name>
    <name evidence="2" type="ORF">CMTB2_01953</name>
    <name evidence="3" type="ORF">FE773_06715</name>
</gene>
<dbReference type="PANTHER" id="PTHR33383:SF1">
    <property type="entry name" value="MEMBRANE PROTEIN INSERTION EFFICIENCY FACTOR-RELATED"/>
    <property type="match status" value="1"/>
</dbReference>
<dbReference type="GO" id="GO:0005886">
    <property type="term" value="C:plasma membrane"/>
    <property type="evidence" value="ECO:0007669"/>
    <property type="project" value="UniProtKB-SubCell"/>
</dbReference>
<keyword evidence="5" id="KW-1185">Reference proteome</keyword>
<comment type="similarity">
    <text evidence="1">Belongs to the UPF0161 family.</text>
</comment>
<dbReference type="PANTHER" id="PTHR33383">
    <property type="entry name" value="MEMBRANE PROTEIN INSERTION EFFICIENCY FACTOR-RELATED"/>
    <property type="match status" value="1"/>
</dbReference>